<dbReference type="GO" id="GO:0006357">
    <property type="term" value="P:regulation of transcription by RNA polymerase II"/>
    <property type="evidence" value="ECO:0007669"/>
    <property type="project" value="TreeGrafter"/>
</dbReference>
<dbReference type="InterPro" id="IPR039353">
    <property type="entry name" value="TF_Adf1"/>
</dbReference>
<dbReference type="GO" id="GO:0003677">
    <property type="term" value="F:DNA binding"/>
    <property type="evidence" value="ECO:0007669"/>
    <property type="project" value="InterPro"/>
</dbReference>
<dbReference type="SMART" id="SM00595">
    <property type="entry name" value="MADF"/>
    <property type="match status" value="1"/>
</dbReference>
<evidence type="ECO:0008006" key="8">
    <source>
        <dbReference type="Google" id="ProtNLM"/>
    </source>
</evidence>
<evidence type="ECO:0000259" key="5">
    <source>
        <dbReference type="PROSITE" id="PS51031"/>
    </source>
</evidence>
<dbReference type="PROSITE" id="PS51031">
    <property type="entry name" value="BESS"/>
    <property type="match status" value="1"/>
</dbReference>
<dbReference type="PANTHER" id="PTHR12243">
    <property type="entry name" value="MADF DOMAIN TRANSCRIPTION FACTOR"/>
    <property type="match status" value="1"/>
</dbReference>
<evidence type="ECO:0000313" key="6">
    <source>
        <dbReference type="EnsemblMetazoa" id="XP_014247423.1"/>
    </source>
</evidence>
<dbReference type="InterPro" id="IPR004210">
    <property type="entry name" value="BESS_motif"/>
</dbReference>
<dbReference type="GO" id="GO:0005634">
    <property type="term" value="C:nucleus"/>
    <property type="evidence" value="ECO:0007669"/>
    <property type="project" value="UniProtKB-SubCell"/>
</dbReference>
<proteinExistence type="predicted"/>
<dbReference type="Pfam" id="PF10545">
    <property type="entry name" value="MADF_DNA_bdg"/>
    <property type="match status" value="1"/>
</dbReference>
<feature type="domain" description="MADF" evidence="4">
    <location>
        <begin position="5"/>
        <end position="95"/>
    </location>
</feature>
<evidence type="ECO:0000256" key="1">
    <source>
        <dbReference type="PROSITE-ProRule" id="PRU00371"/>
    </source>
</evidence>
<dbReference type="AlphaFoldDB" id="A0A8I6RSN0"/>
<evidence type="ECO:0000259" key="4">
    <source>
        <dbReference type="PROSITE" id="PS51029"/>
    </source>
</evidence>
<protein>
    <recommendedName>
        <fullName evidence="8">MADF domain-containing protein</fullName>
    </recommendedName>
</protein>
<organism evidence="6 7">
    <name type="scientific">Cimex lectularius</name>
    <name type="common">Bed bug</name>
    <name type="synonym">Acanthia lectularia</name>
    <dbReference type="NCBI Taxonomy" id="79782"/>
    <lineage>
        <taxon>Eukaryota</taxon>
        <taxon>Metazoa</taxon>
        <taxon>Ecdysozoa</taxon>
        <taxon>Arthropoda</taxon>
        <taxon>Hexapoda</taxon>
        <taxon>Insecta</taxon>
        <taxon>Pterygota</taxon>
        <taxon>Neoptera</taxon>
        <taxon>Paraneoptera</taxon>
        <taxon>Hemiptera</taxon>
        <taxon>Heteroptera</taxon>
        <taxon>Panheteroptera</taxon>
        <taxon>Cimicomorpha</taxon>
        <taxon>Cimicidae</taxon>
        <taxon>Cimex</taxon>
    </lineage>
</organism>
<dbReference type="OrthoDB" id="6614169at2759"/>
<dbReference type="OMA" id="IFRRECK"/>
<comment type="subcellular location">
    <subcellularLocation>
        <location evidence="1">Nucleus</location>
    </subcellularLocation>
</comment>
<dbReference type="KEGG" id="clec:106665490"/>
<evidence type="ECO:0000256" key="3">
    <source>
        <dbReference type="SAM" id="MobiDB-lite"/>
    </source>
</evidence>
<dbReference type="PANTHER" id="PTHR12243:SF69">
    <property type="entry name" value="SI:CH73-59F11.3"/>
    <property type="match status" value="1"/>
</dbReference>
<dbReference type="RefSeq" id="XP_014247423.1">
    <property type="nucleotide sequence ID" value="XM_014391937.2"/>
</dbReference>
<name>A0A8I6RSN0_CIMLE</name>
<feature type="compositionally biased region" description="Acidic residues" evidence="3">
    <location>
        <begin position="106"/>
        <end position="119"/>
    </location>
</feature>
<evidence type="ECO:0000256" key="2">
    <source>
        <dbReference type="SAM" id="Coils"/>
    </source>
</evidence>
<dbReference type="EnsemblMetazoa" id="XM_014391937.2">
    <property type="protein sequence ID" value="XP_014247423.1"/>
    <property type="gene ID" value="LOC106665490"/>
</dbReference>
<feature type="compositionally biased region" description="Polar residues" evidence="3">
    <location>
        <begin position="124"/>
        <end position="140"/>
    </location>
</feature>
<evidence type="ECO:0000313" key="7">
    <source>
        <dbReference type="Proteomes" id="UP000494040"/>
    </source>
</evidence>
<feature type="domain" description="BESS" evidence="5">
    <location>
        <begin position="169"/>
        <end position="208"/>
    </location>
</feature>
<dbReference type="InterPro" id="IPR006578">
    <property type="entry name" value="MADF-dom"/>
</dbReference>
<reference evidence="6" key="1">
    <citation type="submission" date="2022-01" db="UniProtKB">
        <authorList>
            <consortium name="EnsemblMetazoa"/>
        </authorList>
    </citation>
    <scope>IDENTIFICATION</scope>
</reference>
<keyword evidence="7" id="KW-1185">Reference proteome</keyword>
<dbReference type="GeneID" id="106665490"/>
<dbReference type="PROSITE" id="PS51029">
    <property type="entry name" value="MADF"/>
    <property type="match status" value="1"/>
</dbReference>
<dbReference type="GO" id="GO:0005667">
    <property type="term" value="C:transcription regulator complex"/>
    <property type="evidence" value="ECO:0007669"/>
    <property type="project" value="TreeGrafter"/>
</dbReference>
<keyword evidence="1" id="KW-0539">Nucleus</keyword>
<feature type="region of interest" description="Disordered" evidence="3">
    <location>
        <begin position="97"/>
        <end position="144"/>
    </location>
</feature>
<accession>A0A8I6RSN0</accession>
<feature type="coiled-coil region" evidence="2">
    <location>
        <begin position="31"/>
        <end position="58"/>
    </location>
</feature>
<dbReference type="Proteomes" id="UP000494040">
    <property type="component" value="Unassembled WGS sequence"/>
</dbReference>
<keyword evidence="2" id="KW-0175">Coiled coil</keyword>
<sequence>MDAEKLILLIQERECLWNHKSEHYHSRDIQRRFWNEVAEETNNKVEELKKKWRGLRDIFRRECKKAIASKSGDQEEYIPKWPYYKIMLFLKDTMTTRDSRGSVPPEVDEGDANESDSEPVLDCTTENDQPSTSQRVSNSPPKKVVKRLRDVSDFDKEERLKMYKEYIEDDSEMQFLKSLHPFLKRIPHFRQMAVRADIMQIFCQEAECSNPRYFHRRRAEWMNGYSPSNHSNHSQV</sequence>